<dbReference type="EMBL" id="MU853226">
    <property type="protein sequence ID" value="KAK4124950.1"/>
    <property type="molecule type" value="Genomic_DNA"/>
</dbReference>
<dbReference type="AlphaFoldDB" id="A0AAN6U205"/>
<reference evidence="1" key="2">
    <citation type="submission" date="2023-05" db="EMBL/GenBank/DDBJ databases">
        <authorList>
            <consortium name="Lawrence Berkeley National Laboratory"/>
            <person name="Steindorff A."/>
            <person name="Hensen N."/>
            <person name="Bonometti L."/>
            <person name="Westerberg I."/>
            <person name="Brannstrom I.O."/>
            <person name="Guillou S."/>
            <person name="Cros-Aarteil S."/>
            <person name="Calhoun S."/>
            <person name="Haridas S."/>
            <person name="Kuo A."/>
            <person name="Mondo S."/>
            <person name="Pangilinan J."/>
            <person name="Riley R."/>
            <person name="Labutti K."/>
            <person name="Andreopoulos B."/>
            <person name="Lipzen A."/>
            <person name="Chen C."/>
            <person name="Yanf M."/>
            <person name="Daum C."/>
            <person name="Ng V."/>
            <person name="Clum A."/>
            <person name="Ohm R."/>
            <person name="Martin F."/>
            <person name="Silar P."/>
            <person name="Natvig D."/>
            <person name="Lalanne C."/>
            <person name="Gautier V."/>
            <person name="Ament-Velasquez S.L."/>
            <person name="Kruys A."/>
            <person name="Hutchinson M.I."/>
            <person name="Powell A.J."/>
            <person name="Barry K."/>
            <person name="Miller A.N."/>
            <person name="Grigoriev I.V."/>
            <person name="Debuchy R."/>
            <person name="Gladieux P."/>
            <person name="Thoren M.H."/>
            <person name="Johannesson H."/>
        </authorList>
    </citation>
    <scope>NUCLEOTIDE SEQUENCE</scope>
    <source>
        <strain evidence="1">CBS 731.68</strain>
    </source>
</reference>
<dbReference type="Proteomes" id="UP001302602">
    <property type="component" value="Unassembled WGS sequence"/>
</dbReference>
<gene>
    <name evidence="1" type="ORF">N657DRAFT_341601</name>
</gene>
<protein>
    <submittedName>
        <fullName evidence="1">Uncharacterized protein</fullName>
    </submittedName>
</protein>
<dbReference type="GeneID" id="87823672"/>
<evidence type="ECO:0000313" key="2">
    <source>
        <dbReference type="Proteomes" id="UP001302602"/>
    </source>
</evidence>
<reference evidence="1" key="1">
    <citation type="journal article" date="2023" name="Mol. Phylogenet. Evol.">
        <title>Genome-scale phylogeny and comparative genomics of the fungal order Sordariales.</title>
        <authorList>
            <person name="Hensen N."/>
            <person name="Bonometti L."/>
            <person name="Westerberg I."/>
            <person name="Brannstrom I.O."/>
            <person name="Guillou S."/>
            <person name="Cros-Aarteil S."/>
            <person name="Calhoun S."/>
            <person name="Haridas S."/>
            <person name="Kuo A."/>
            <person name="Mondo S."/>
            <person name="Pangilinan J."/>
            <person name="Riley R."/>
            <person name="LaButti K."/>
            <person name="Andreopoulos B."/>
            <person name="Lipzen A."/>
            <person name="Chen C."/>
            <person name="Yan M."/>
            <person name="Daum C."/>
            <person name="Ng V."/>
            <person name="Clum A."/>
            <person name="Steindorff A."/>
            <person name="Ohm R.A."/>
            <person name="Martin F."/>
            <person name="Silar P."/>
            <person name="Natvig D.O."/>
            <person name="Lalanne C."/>
            <person name="Gautier V."/>
            <person name="Ament-Velasquez S.L."/>
            <person name="Kruys A."/>
            <person name="Hutchinson M.I."/>
            <person name="Powell A.J."/>
            <person name="Barry K."/>
            <person name="Miller A.N."/>
            <person name="Grigoriev I.V."/>
            <person name="Debuchy R."/>
            <person name="Gladieux P."/>
            <person name="Hiltunen Thoren M."/>
            <person name="Johannesson H."/>
        </authorList>
    </citation>
    <scope>NUCLEOTIDE SEQUENCE</scope>
    <source>
        <strain evidence="1">CBS 731.68</strain>
    </source>
</reference>
<dbReference type="RefSeq" id="XP_062648721.1">
    <property type="nucleotide sequence ID" value="XM_062786902.1"/>
</dbReference>
<organism evidence="1 2">
    <name type="scientific">Parathielavia appendiculata</name>
    <dbReference type="NCBI Taxonomy" id="2587402"/>
    <lineage>
        <taxon>Eukaryota</taxon>
        <taxon>Fungi</taxon>
        <taxon>Dikarya</taxon>
        <taxon>Ascomycota</taxon>
        <taxon>Pezizomycotina</taxon>
        <taxon>Sordariomycetes</taxon>
        <taxon>Sordariomycetidae</taxon>
        <taxon>Sordariales</taxon>
        <taxon>Chaetomiaceae</taxon>
        <taxon>Parathielavia</taxon>
    </lineage>
</organism>
<keyword evidence="2" id="KW-1185">Reference proteome</keyword>
<proteinExistence type="predicted"/>
<comment type="caution">
    <text evidence="1">The sequence shown here is derived from an EMBL/GenBank/DDBJ whole genome shotgun (WGS) entry which is preliminary data.</text>
</comment>
<accession>A0AAN6U205</accession>
<evidence type="ECO:0000313" key="1">
    <source>
        <dbReference type="EMBL" id="KAK4124950.1"/>
    </source>
</evidence>
<name>A0AAN6U205_9PEZI</name>
<sequence>MCRHISATALAMPWCDAQGRLAPTGKLSNSKSLSLVPLSLLGFGTTHHPAKGMSTFFFMPLHHFRCRHDERNLRLIPCGWSPFAGATISGGQMIVILTYSEHDDTITSIVPFSTSRLVLDCWLIRVTETGKVQQRQ</sequence>